<evidence type="ECO:0000313" key="3">
    <source>
        <dbReference type="EMBL" id="SFI39347.1"/>
    </source>
</evidence>
<dbReference type="EMBL" id="FOQD01000008">
    <property type="protein sequence ID" value="SFI39347.1"/>
    <property type="molecule type" value="Genomic_DNA"/>
</dbReference>
<feature type="chain" id="PRO_5011572413" description="DUF1570 domain-containing protein" evidence="1">
    <location>
        <begin position="24"/>
        <end position="376"/>
    </location>
</feature>
<dbReference type="RefSeq" id="WP_092050525.1">
    <property type="nucleotide sequence ID" value="NZ_FOQD01000008.1"/>
</dbReference>
<dbReference type="Proteomes" id="UP000199518">
    <property type="component" value="Unassembled WGS sequence"/>
</dbReference>
<protein>
    <recommendedName>
        <fullName evidence="2">DUF1570 domain-containing protein</fullName>
    </recommendedName>
</protein>
<feature type="domain" description="DUF1570" evidence="2">
    <location>
        <begin position="215"/>
        <end position="337"/>
    </location>
</feature>
<accession>A0A1I3HUV1</accession>
<sequence length="376" mass="42124">MSSFRLYSLAAFLFASLAGNACAAPVVELTADGTKYRGLNVLHDKNVCWIAAPDGTYQRISLGNVTSFRKPGGEFHSASPSSLATELRKQLGRIYDVQNKGNFVVCAPKGKAQAYADVISGVERSFNSYFGRRGWTLDRSQFPLVVVVHPTRREFDKEVQSVGMTPNSLLKGFYHPQTNRVTLYDLDTDAPLPPAEVAKASGNGKTALSDATRQTVIHETIHQLAFNSGLHPRVGNNPRWVIEGLATMLEAGALDSTVRSDTEGRINQDRLDWFRKYRATRRKGTVADLITNDEAMFAANSLDFYSEAWAFTFYLAESRRADYVRYLKRIAARDPLENEYTPQQRLADFQAVFGKDLRLVETQFLRFVDGLQQDEK</sequence>
<dbReference type="OrthoDB" id="291356at2"/>
<reference evidence="4" key="1">
    <citation type="submission" date="2016-10" db="EMBL/GenBank/DDBJ databases">
        <authorList>
            <person name="Varghese N."/>
            <person name="Submissions S."/>
        </authorList>
    </citation>
    <scope>NUCLEOTIDE SEQUENCE [LARGE SCALE GENOMIC DNA]</scope>
    <source>
        <strain evidence="4">DSM 26348</strain>
    </source>
</reference>
<keyword evidence="1" id="KW-0732">Signal</keyword>
<gene>
    <name evidence="3" type="ORF">SAMN05421753_108198</name>
</gene>
<evidence type="ECO:0000256" key="1">
    <source>
        <dbReference type="SAM" id="SignalP"/>
    </source>
</evidence>
<dbReference type="STRING" id="1576369.SAMN05421753_108198"/>
<evidence type="ECO:0000313" key="4">
    <source>
        <dbReference type="Proteomes" id="UP000199518"/>
    </source>
</evidence>
<dbReference type="Pfam" id="PF07607">
    <property type="entry name" value="DUF1570"/>
    <property type="match status" value="1"/>
</dbReference>
<organism evidence="3 4">
    <name type="scientific">Planctomicrobium piriforme</name>
    <dbReference type="NCBI Taxonomy" id="1576369"/>
    <lineage>
        <taxon>Bacteria</taxon>
        <taxon>Pseudomonadati</taxon>
        <taxon>Planctomycetota</taxon>
        <taxon>Planctomycetia</taxon>
        <taxon>Planctomycetales</taxon>
        <taxon>Planctomycetaceae</taxon>
        <taxon>Planctomicrobium</taxon>
    </lineage>
</organism>
<evidence type="ECO:0000259" key="2">
    <source>
        <dbReference type="Pfam" id="PF07607"/>
    </source>
</evidence>
<dbReference type="InterPro" id="IPR011464">
    <property type="entry name" value="DUF1570"/>
</dbReference>
<name>A0A1I3HUV1_9PLAN</name>
<proteinExistence type="predicted"/>
<feature type="signal peptide" evidence="1">
    <location>
        <begin position="1"/>
        <end position="23"/>
    </location>
</feature>
<dbReference type="AlphaFoldDB" id="A0A1I3HUV1"/>
<keyword evidence="4" id="KW-1185">Reference proteome</keyword>